<dbReference type="Proteomes" id="UP000255515">
    <property type="component" value="Unassembled WGS sequence"/>
</dbReference>
<dbReference type="RefSeq" id="WP_002665071.1">
    <property type="nucleotide sequence ID" value="NZ_UFTJ01000003.1"/>
</dbReference>
<proteinExistence type="predicted"/>
<accession>A0A380ZUM8</accession>
<evidence type="ECO:0008006" key="3">
    <source>
        <dbReference type="Google" id="ProtNLM"/>
    </source>
</evidence>
<sequence length="222" mass="24317">MKKIILSLGLFVAGGSFIITSTQSCTAIATSTIGVAIIKKILLGGIYSAGKIFNNKEAFLQNDLIIKALPDSLQSLYNGLNKISPQTAKKTKEYIADIAADTVNLSTPILRNAVHQLNSHDVDRIINGGNGMATKVLREKSERELFNTLLPKVEAEMNQSGIAQTVNTLMQGLNGLGNLLGKQNNTQKFQLSHLATEQLVNGIYFLIEKYENEERKDLLNKK</sequence>
<dbReference type="AlphaFoldDB" id="A0A380ZUM8"/>
<reference evidence="1 2" key="1">
    <citation type="submission" date="2018-06" db="EMBL/GenBank/DDBJ databases">
        <authorList>
            <consortium name="Pathogen Informatics"/>
            <person name="Doyle S."/>
        </authorList>
    </citation>
    <scope>NUCLEOTIDE SEQUENCE [LARGE SCALE GENOMIC DNA]</scope>
    <source>
        <strain evidence="1 2">NCTC11661</strain>
    </source>
</reference>
<gene>
    <name evidence="1" type="ORF">NCTC11661_01607</name>
</gene>
<dbReference type="PROSITE" id="PS51257">
    <property type="entry name" value="PROKAR_LIPOPROTEIN"/>
    <property type="match status" value="1"/>
</dbReference>
<organism evidence="1 2">
    <name type="scientific">Bergeyella zoohelcum</name>
    <dbReference type="NCBI Taxonomy" id="1015"/>
    <lineage>
        <taxon>Bacteria</taxon>
        <taxon>Pseudomonadati</taxon>
        <taxon>Bacteroidota</taxon>
        <taxon>Flavobacteriia</taxon>
        <taxon>Flavobacteriales</taxon>
        <taxon>Weeksellaceae</taxon>
        <taxon>Bergeyella</taxon>
    </lineage>
</organism>
<dbReference type="Pfam" id="PF13852">
    <property type="entry name" value="DUF4197"/>
    <property type="match status" value="1"/>
</dbReference>
<protein>
    <recommendedName>
        <fullName evidence="3">DUF4197 domain-containing protein</fullName>
    </recommendedName>
</protein>
<evidence type="ECO:0000313" key="1">
    <source>
        <dbReference type="EMBL" id="SUV52468.1"/>
    </source>
</evidence>
<dbReference type="EMBL" id="UFTJ01000003">
    <property type="protein sequence ID" value="SUV52468.1"/>
    <property type="molecule type" value="Genomic_DNA"/>
</dbReference>
<dbReference type="InterPro" id="IPR025245">
    <property type="entry name" value="DUF4197"/>
</dbReference>
<evidence type="ECO:0000313" key="2">
    <source>
        <dbReference type="Proteomes" id="UP000255515"/>
    </source>
</evidence>
<name>A0A380ZUM8_9FLAO</name>